<sequence length="447" mass="47369">MNKWMVGMASGMLAVGTIVPVAMAATTNTKAQSSNIVVNNEKIASPAVMQSKGSTYVPVWYVMKALQSIGLQSKWTGSSWLLSTSNAAVSPTAVPKPVMGQVVVYLNGSKLMSVPTIVATDPASHKPTTYLHVADVTTILQKADVFANWTSGAYQIQTPTVKALADAYQNTQNSSNTQMTGDITEQLHFTLKQNSQSNSQSTTGNVPQDMTMEMKITAQTGTVSGSKSALVTITPKTFVSNGQGGSLPNAIQEYIQGSRLWLNQGQGWVEQTNSEQLIQSLQSQMPLDNVNFSVLRSIESSVTGTATEYTARLDTAALANVLSPVMSSIANTTTSSGTSSMSPSQLASLLNNIIKQTKGSMQITVQPIDGQSRVTSEQLTLDMSIPMNTLVNQIGSASETSSSASLTRANEIQSISIHETVSADYTYLNTPLVPPTGIDTSSTSTGQ</sequence>
<keyword evidence="3" id="KW-1185">Reference proteome</keyword>
<dbReference type="AlphaFoldDB" id="A0A9X7VVD8"/>
<dbReference type="Proteomes" id="UP000663505">
    <property type="component" value="Chromosome"/>
</dbReference>
<evidence type="ECO:0000256" key="1">
    <source>
        <dbReference type="SAM" id="SignalP"/>
    </source>
</evidence>
<dbReference type="RefSeq" id="WP_206655204.1">
    <property type="nucleotide sequence ID" value="NZ_CP071182.1"/>
</dbReference>
<organism evidence="2 3">
    <name type="scientific">Alicyclobacillus mengziensis</name>
    <dbReference type="NCBI Taxonomy" id="2931921"/>
    <lineage>
        <taxon>Bacteria</taxon>
        <taxon>Bacillati</taxon>
        <taxon>Bacillota</taxon>
        <taxon>Bacilli</taxon>
        <taxon>Bacillales</taxon>
        <taxon>Alicyclobacillaceae</taxon>
        <taxon>Alicyclobacillus</taxon>
    </lineage>
</organism>
<proteinExistence type="predicted"/>
<dbReference type="KEGG" id="afx:JZ786_14935"/>
<feature type="chain" id="PRO_5040720653" description="Copper amine oxidase-like N-terminal domain-containing protein" evidence="1">
    <location>
        <begin position="25"/>
        <end position="447"/>
    </location>
</feature>
<evidence type="ECO:0000313" key="3">
    <source>
        <dbReference type="Proteomes" id="UP000663505"/>
    </source>
</evidence>
<reference evidence="2 3" key="1">
    <citation type="submission" date="2021-02" db="EMBL/GenBank/DDBJ databases">
        <title>Alicyclobacillus curvatus sp. nov. and Alicyclobacillus mengziensis sp. nov., two acidophilic bacteria isolated from acid mine drainage.</title>
        <authorList>
            <person name="Huang Y."/>
        </authorList>
    </citation>
    <scope>NUCLEOTIDE SEQUENCE [LARGE SCALE GENOMIC DNA]</scope>
    <source>
        <strain evidence="2 3">S30H14</strain>
    </source>
</reference>
<feature type="signal peptide" evidence="1">
    <location>
        <begin position="1"/>
        <end position="24"/>
    </location>
</feature>
<dbReference type="EMBL" id="CP071182">
    <property type="protein sequence ID" value="QSO45831.1"/>
    <property type="molecule type" value="Genomic_DNA"/>
</dbReference>
<gene>
    <name evidence="2" type="ORF">JZ786_14935</name>
</gene>
<accession>A0A9X7VVD8</accession>
<protein>
    <recommendedName>
        <fullName evidence="4">Copper amine oxidase-like N-terminal domain-containing protein</fullName>
    </recommendedName>
</protein>
<keyword evidence="1" id="KW-0732">Signal</keyword>
<evidence type="ECO:0000313" key="2">
    <source>
        <dbReference type="EMBL" id="QSO45831.1"/>
    </source>
</evidence>
<name>A0A9X7VVD8_9BACL</name>
<evidence type="ECO:0008006" key="4">
    <source>
        <dbReference type="Google" id="ProtNLM"/>
    </source>
</evidence>